<dbReference type="Gene3D" id="3.30.40.10">
    <property type="entry name" value="Zinc/RING finger domain, C3HC4 (zinc finger)"/>
    <property type="match status" value="1"/>
</dbReference>
<dbReference type="SMART" id="SM00184">
    <property type="entry name" value="RING"/>
    <property type="match status" value="1"/>
</dbReference>
<dbReference type="EMBL" id="ML976614">
    <property type="protein sequence ID" value="KAF1851460.1"/>
    <property type="molecule type" value="Genomic_DNA"/>
</dbReference>
<sequence length="158" mass="17851">MSTNNSTMGPPSEATRRKLIAFFTTPVSSTNDSECMICLESLSTSASEEDPATNPALKLNVCGHVAHHHCLLTWSKESSNCPHCRRGMFAKPQQNRALEKMPICKFAIPFLSGEYLVSSRLYNEWLDSATSDKEYAAVMEFRQVWDESDSFLEEYLRD</sequence>
<gene>
    <name evidence="3" type="ORF">K460DRAFT_35103</name>
</gene>
<dbReference type="Proteomes" id="UP000800039">
    <property type="component" value="Unassembled WGS sequence"/>
</dbReference>
<organism evidence="3 4">
    <name type="scientific">Cucurbitaria berberidis CBS 394.84</name>
    <dbReference type="NCBI Taxonomy" id="1168544"/>
    <lineage>
        <taxon>Eukaryota</taxon>
        <taxon>Fungi</taxon>
        <taxon>Dikarya</taxon>
        <taxon>Ascomycota</taxon>
        <taxon>Pezizomycotina</taxon>
        <taxon>Dothideomycetes</taxon>
        <taxon>Pleosporomycetidae</taxon>
        <taxon>Pleosporales</taxon>
        <taxon>Pleosporineae</taxon>
        <taxon>Cucurbitariaceae</taxon>
        <taxon>Cucurbitaria</taxon>
    </lineage>
</organism>
<dbReference type="InterPro" id="IPR001841">
    <property type="entry name" value="Znf_RING"/>
</dbReference>
<keyword evidence="4" id="KW-1185">Reference proteome</keyword>
<comment type="caution">
    <text evidence="3">The sequence shown here is derived from an EMBL/GenBank/DDBJ whole genome shotgun (WGS) entry which is preliminary data.</text>
</comment>
<keyword evidence="1" id="KW-0479">Metal-binding</keyword>
<dbReference type="PROSITE" id="PS50089">
    <property type="entry name" value="ZF_RING_2"/>
    <property type="match status" value="1"/>
</dbReference>
<keyword evidence="1" id="KW-0863">Zinc-finger</keyword>
<evidence type="ECO:0000313" key="3">
    <source>
        <dbReference type="EMBL" id="KAF1851460.1"/>
    </source>
</evidence>
<evidence type="ECO:0000256" key="1">
    <source>
        <dbReference type="PROSITE-ProRule" id="PRU00175"/>
    </source>
</evidence>
<dbReference type="Pfam" id="PF13639">
    <property type="entry name" value="zf-RING_2"/>
    <property type="match status" value="1"/>
</dbReference>
<reference evidence="3" key="1">
    <citation type="submission" date="2020-01" db="EMBL/GenBank/DDBJ databases">
        <authorList>
            <consortium name="DOE Joint Genome Institute"/>
            <person name="Haridas S."/>
            <person name="Albert R."/>
            <person name="Binder M."/>
            <person name="Bloem J."/>
            <person name="Labutti K."/>
            <person name="Salamov A."/>
            <person name="Andreopoulos B."/>
            <person name="Baker S.E."/>
            <person name="Barry K."/>
            <person name="Bills G."/>
            <person name="Bluhm B.H."/>
            <person name="Cannon C."/>
            <person name="Castanera R."/>
            <person name="Culley D.E."/>
            <person name="Daum C."/>
            <person name="Ezra D."/>
            <person name="Gonzalez J.B."/>
            <person name="Henrissat B."/>
            <person name="Kuo A."/>
            <person name="Liang C."/>
            <person name="Lipzen A."/>
            <person name="Lutzoni F."/>
            <person name="Magnuson J."/>
            <person name="Mondo S."/>
            <person name="Nolan M."/>
            <person name="Ohm R."/>
            <person name="Pangilinan J."/>
            <person name="Park H.-J."/>
            <person name="Ramirez L."/>
            <person name="Alfaro M."/>
            <person name="Sun H."/>
            <person name="Tritt A."/>
            <person name="Yoshinaga Y."/>
            <person name="Zwiers L.-H."/>
            <person name="Turgeon B.G."/>
            <person name="Goodwin S.B."/>
            <person name="Spatafora J.W."/>
            <person name="Crous P.W."/>
            <person name="Grigoriev I.V."/>
        </authorList>
    </citation>
    <scope>NUCLEOTIDE SEQUENCE</scope>
    <source>
        <strain evidence="3">CBS 394.84</strain>
    </source>
</reference>
<dbReference type="RefSeq" id="XP_040794023.1">
    <property type="nucleotide sequence ID" value="XM_040931551.1"/>
</dbReference>
<dbReference type="SUPFAM" id="SSF57850">
    <property type="entry name" value="RING/U-box"/>
    <property type="match status" value="1"/>
</dbReference>
<name>A0A9P4GTI8_9PLEO</name>
<dbReference type="InterPro" id="IPR013083">
    <property type="entry name" value="Znf_RING/FYVE/PHD"/>
</dbReference>
<dbReference type="GeneID" id="63848803"/>
<feature type="domain" description="RING-type" evidence="2">
    <location>
        <begin position="35"/>
        <end position="85"/>
    </location>
</feature>
<keyword evidence="1" id="KW-0862">Zinc</keyword>
<protein>
    <recommendedName>
        <fullName evidence="2">RING-type domain-containing protein</fullName>
    </recommendedName>
</protein>
<evidence type="ECO:0000313" key="4">
    <source>
        <dbReference type="Proteomes" id="UP000800039"/>
    </source>
</evidence>
<evidence type="ECO:0000259" key="2">
    <source>
        <dbReference type="PROSITE" id="PS50089"/>
    </source>
</evidence>
<proteinExistence type="predicted"/>
<dbReference type="AlphaFoldDB" id="A0A9P4GTI8"/>
<dbReference type="OrthoDB" id="3785807at2759"/>
<accession>A0A9P4GTI8</accession>
<dbReference type="GO" id="GO:0008270">
    <property type="term" value="F:zinc ion binding"/>
    <property type="evidence" value="ECO:0007669"/>
    <property type="project" value="UniProtKB-KW"/>
</dbReference>